<dbReference type="Proteomes" id="UP000008141">
    <property type="component" value="Unassembled WGS sequence"/>
</dbReference>
<feature type="transmembrane region" description="Helical" evidence="4">
    <location>
        <begin position="1745"/>
        <end position="1765"/>
    </location>
</feature>
<dbReference type="KEGG" id="cvr:CHLNCDRAFT_56765"/>
<dbReference type="Pfam" id="PF13872">
    <property type="entry name" value="AAA_34"/>
    <property type="match status" value="1"/>
</dbReference>
<evidence type="ECO:0000256" key="1">
    <source>
        <dbReference type="ARBA" id="ARBA00006992"/>
    </source>
</evidence>
<feature type="domain" description="Strawberry notch AAA" evidence="8">
    <location>
        <begin position="810"/>
        <end position="1111"/>
    </location>
</feature>
<evidence type="ECO:0008006" key="11">
    <source>
        <dbReference type="Google" id="ProtNLM"/>
    </source>
</evidence>
<keyword evidence="10" id="KW-1185">Reference proteome</keyword>
<name>E1Z551_CHLVA</name>
<feature type="compositionally biased region" description="Low complexity" evidence="3">
    <location>
        <begin position="1233"/>
        <end position="1243"/>
    </location>
</feature>
<dbReference type="InterPro" id="IPR037185">
    <property type="entry name" value="EmrE-like"/>
</dbReference>
<dbReference type="InterPro" id="IPR026741">
    <property type="entry name" value="SNO"/>
</dbReference>
<sequence>MGRPWQRPLPLLLLPALLLSPGASAWGGWAPAAAAPRFAVVPAAQAREGRGHLDSLQQGAGTEGFLDRVLGTNCFSQAVAQLTADCRRMEQEAKTRLALSLMNCQLQVQQAQTYPCHRRHTIKECTEGLSDRAHALFVEFLTHADSMCLYIQNQNFERYTENMLDRLAEGAGYARDQLALVARTTGQLGKDTAALQAKAEAALGLLHQQQELEEESLRMAREARAESAAFFQSLDAKQQRNLDLQARAPAPWLAPPRACRRRHCRCHCFSSSATSLPLNDAAIKRQQALEVGQAATLRLLEEAEGHMGGLFELVEGRAADLAAAAGRQAEAQRQLAGELGGLLDSSRSIRSAVDVVIGYQQRSDSVLMRLLGRSYRLEDAAFYAAGLLAAMAAGTSPATARAKVPVMAVMGASLLGERLLLDRLHLLLDIDEAGEIVMSLPLPAWLSRLPSMPASPLRLNFKWTVRWAAVALGTVILLFCLLSYRDFERESYRLLRQLEEDQRRRHNEFLSLISRQRVELAAMLGSAGTGAPRGSGKAAPGGKQPAAVAAAVHGSQGRGALPSMLDGGEAGGGQLVPSAAGRAAPVARGWLEAVAEASDDDDGEEEEQAQQGRGGFGYGKAQLASVAPAAWGASPGAVATPAGKAGTKAAAGGRPYQPPPARQAAAVPASRKRGPSGDVEAGAAAGGGPAKRRAAAGRRASQSDDAVEAMAVDDVGERNQPAPKGAAERRQGRGRRARRGSADVAATGGSSGAAPLRRGPEGGRTMAAPAGEVTAALDAGEFVETVAEQTSKDIFSVYECRSAAARHGHPHPGDIAEPSSLSAIPLPPSDYPLWDALGGVAAAGKLSCLQLEGVLYACTKHLTWLPSGERCGFFIGDGAGVGKGRQIGGIILDNYARGRRKSVWVSTSTDLYADATRDLRDLGSHIQARHGVIQNAQALDRANSTPQEGCLFLTYSTLISNVKGKSRLQQVVDWVGGGAFDGPIVLDECHKAKNHVPGKEKQSTRVSTCVLELQAMLPRARFVYCSATGVSEVGNLGYMQRLGLWGPGAAFPSFQAFLDSMKRRGITFLELLSMELKGDGLYVSRGLSFREAEFIELECRLSSQQVEAYDAAARLWQDLRHALVQAVAATCSDKDVWKPFWAAQQRFFKLLCERAPCLGHCGVSMKVGAVVREAKAALEAGFAVVIGLQSTGEAAADALSLQPGDVCGFISTTRQLLLNFVEQHFPTTLALEEQQQQQQQEQGGWEEGGQGGSGPPSGRQQSAAAAAAQRAGEEDPTSVELKAGMLERIAALDLPPNFLDQLVDELGGPQRVAEMTGRKARVVRDGRGRGVYTLRARPDSSEMDSLNIREKQEFMEGRKLVAIVSDAASTGISLHASAASRNQRRRVHLTIELPWSADKAIQQLGRSHRSNQASAPIYKLVFTSVGGERRFAAAVARRLQSLGALTRGDRRAASGLDLSELNFDSPLGRKSLRKMYDFLVLESPLLPPGVSLGPILEGLPAEEVEGFLPVPEDGRVTAAAMVAAIQRLHARLRACVDLMGIGLASPRGDTVAEDTAAAGAAGGKEVGDVRRFLNRLLGLAVWRQNLLFNYFQATLGAEIRAAKAEGKYFEGVSDLPGQDIARSGEPQELWVDPLTGLPTLRHDLTIDRGMSFQAAAARLRHERSAQGDAGPNSPSNTYMWGLFLYSLSTIAGASTSVIVKLLGGVGGMPAMQLVLVRSCVLVAVCLPHLRHPAARKLIAERHDLLFVRGCLGFCSVALIYCAVRLLPLSVAIALAFLAPVLVAALSPPLLHERPPRSVLAALALAAVGALVVAHPPSLGMLLPGSELHRAADRPSGLGVAAALGHAATAAGAKITVRSLGIGTTSRHVAGVIVLSAGLVSALGAGLVCLLQRSFVLPAQASQWWLLAAVGVVGYLHQLTMTAGLQRVPVSTASSLTYLSIVWSLAADYFLFHHPPAGSSMLGAAAIVCGGLMVAMWRMHTGFDAGSGGGASMTQREQLAILRM</sequence>
<evidence type="ECO:0000256" key="5">
    <source>
        <dbReference type="SAM" id="SignalP"/>
    </source>
</evidence>
<dbReference type="RefSeq" id="XP_005851273.1">
    <property type="nucleotide sequence ID" value="XM_005851211.1"/>
</dbReference>
<dbReference type="OrthoDB" id="421838at2759"/>
<feature type="transmembrane region" description="Helical" evidence="4">
    <location>
        <begin position="1868"/>
        <end position="1890"/>
    </location>
</feature>
<evidence type="ECO:0000256" key="4">
    <source>
        <dbReference type="SAM" id="Phobius"/>
    </source>
</evidence>
<dbReference type="SUPFAM" id="SSF52540">
    <property type="entry name" value="P-loop containing nucleoside triphosphate hydrolases"/>
    <property type="match status" value="1"/>
</dbReference>
<dbReference type="GO" id="GO:0031490">
    <property type="term" value="F:chromatin DNA binding"/>
    <property type="evidence" value="ECO:0007669"/>
    <property type="project" value="TreeGrafter"/>
</dbReference>
<feature type="domain" description="Strawberry notch helicase C" evidence="7">
    <location>
        <begin position="1297"/>
        <end position="1614"/>
    </location>
</feature>
<dbReference type="Pfam" id="PF13871">
    <property type="entry name" value="Helicase_C_4"/>
    <property type="match status" value="1"/>
</dbReference>
<dbReference type="EMBL" id="GL433836">
    <property type="protein sequence ID" value="EFN59171.1"/>
    <property type="molecule type" value="Genomic_DNA"/>
</dbReference>
<keyword evidence="4" id="KW-1133">Transmembrane helix</keyword>
<dbReference type="PANTHER" id="PTHR12706">
    <property type="entry name" value="STRAWBERRY NOTCH-RELATED"/>
    <property type="match status" value="1"/>
</dbReference>
<dbReference type="InterPro" id="IPR039187">
    <property type="entry name" value="SNO_AAA"/>
</dbReference>
<keyword evidence="4" id="KW-0812">Transmembrane</keyword>
<feature type="transmembrane region" description="Helical" evidence="4">
    <location>
        <begin position="1797"/>
        <end position="1815"/>
    </location>
</feature>
<feature type="region of interest" description="Disordered" evidence="3">
    <location>
        <begin position="595"/>
        <end position="616"/>
    </location>
</feature>
<dbReference type="Gene3D" id="3.40.50.300">
    <property type="entry name" value="P-loop containing nucleotide triphosphate hydrolases"/>
    <property type="match status" value="1"/>
</dbReference>
<keyword evidence="4" id="KW-0472">Membrane</keyword>
<dbReference type="Pfam" id="PF00892">
    <property type="entry name" value="EamA"/>
    <property type="match status" value="2"/>
</dbReference>
<feature type="chain" id="PRO_5003156139" description="Strawberry notch AAA domain-containing protein" evidence="5">
    <location>
        <begin position="26"/>
        <end position="2003"/>
    </location>
</feature>
<dbReference type="PANTHER" id="PTHR12706:SF33">
    <property type="entry name" value="PROTEIN WITH HELICASE_C DOMAIN"/>
    <property type="match status" value="1"/>
</dbReference>
<feature type="compositionally biased region" description="Acidic residues" evidence="3">
    <location>
        <begin position="597"/>
        <end position="608"/>
    </location>
</feature>
<keyword evidence="5" id="KW-0732">Signal</keyword>
<dbReference type="GO" id="GO:0006355">
    <property type="term" value="P:regulation of DNA-templated transcription"/>
    <property type="evidence" value="ECO:0007669"/>
    <property type="project" value="InterPro"/>
</dbReference>
<reference evidence="9 10" key="1">
    <citation type="journal article" date="2010" name="Plant Cell">
        <title>The Chlorella variabilis NC64A genome reveals adaptation to photosymbiosis, coevolution with viruses, and cryptic sex.</title>
        <authorList>
            <person name="Blanc G."/>
            <person name="Duncan G."/>
            <person name="Agarkova I."/>
            <person name="Borodovsky M."/>
            <person name="Gurnon J."/>
            <person name="Kuo A."/>
            <person name="Lindquist E."/>
            <person name="Lucas S."/>
            <person name="Pangilinan J."/>
            <person name="Polle J."/>
            <person name="Salamov A."/>
            <person name="Terry A."/>
            <person name="Yamada T."/>
            <person name="Dunigan D.D."/>
            <person name="Grigoriev I.V."/>
            <person name="Claverie J.M."/>
            <person name="Van Etten J.L."/>
        </authorList>
    </citation>
    <scope>NUCLEOTIDE SEQUENCE [LARGE SCALE GENOMIC DNA]</scope>
    <source>
        <strain evidence="9 10">NC64A</strain>
    </source>
</reference>
<dbReference type="GO" id="GO:0042393">
    <property type="term" value="F:histone binding"/>
    <property type="evidence" value="ECO:0007669"/>
    <property type="project" value="TreeGrafter"/>
</dbReference>
<dbReference type="InterPro" id="IPR026937">
    <property type="entry name" value="SBNO_Helicase_C_dom"/>
</dbReference>
<feature type="domain" description="EamA" evidence="6">
    <location>
        <begin position="1837"/>
        <end position="1973"/>
    </location>
</feature>
<feature type="compositionally biased region" description="Low complexity" evidence="3">
    <location>
        <begin position="635"/>
        <end position="655"/>
    </location>
</feature>
<evidence type="ECO:0000259" key="8">
    <source>
        <dbReference type="Pfam" id="PF13872"/>
    </source>
</evidence>
<feature type="region of interest" description="Disordered" evidence="3">
    <location>
        <begin position="1233"/>
        <end position="1277"/>
    </location>
</feature>
<feature type="transmembrane region" description="Helical" evidence="4">
    <location>
        <begin position="1682"/>
        <end position="1703"/>
    </location>
</feature>
<feature type="transmembrane region" description="Helical" evidence="4">
    <location>
        <begin position="1902"/>
        <end position="1922"/>
    </location>
</feature>
<dbReference type="SUPFAM" id="SSF103481">
    <property type="entry name" value="Multidrug resistance efflux transporter EmrE"/>
    <property type="match status" value="2"/>
</dbReference>
<dbReference type="GeneID" id="17358644"/>
<dbReference type="InterPro" id="IPR000620">
    <property type="entry name" value="EamA_dom"/>
</dbReference>
<feature type="region of interest" description="Disordered" evidence="3">
    <location>
        <begin position="634"/>
        <end position="766"/>
    </location>
</feature>
<evidence type="ECO:0000313" key="10">
    <source>
        <dbReference type="Proteomes" id="UP000008141"/>
    </source>
</evidence>
<gene>
    <name evidence="9" type="ORF">CHLNCDRAFT_56765</name>
</gene>
<feature type="transmembrane region" description="Helical" evidence="4">
    <location>
        <begin position="1771"/>
        <end position="1790"/>
    </location>
</feature>
<dbReference type="eggNOG" id="KOG4510">
    <property type="taxonomic scope" value="Eukaryota"/>
</dbReference>
<feature type="transmembrane region" description="Helical" evidence="4">
    <location>
        <begin position="1934"/>
        <end position="1951"/>
    </location>
</feature>
<organism evidence="10">
    <name type="scientific">Chlorella variabilis</name>
    <name type="common">Green alga</name>
    <dbReference type="NCBI Taxonomy" id="554065"/>
    <lineage>
        <taxon>Eukaryota</taxon>
        <taxon>Viridiplantae</taxon>
        <taxon>Chlorophyta</taxon>
        <taxon>core chlorophytes</taxon>
        <taxon>Trebouxiophyceae</taxon>
        <taxon>Chlorellales</taxon>
        <taxon>Chlorellaceae</taxon>
        <taxon>Chlorella clade</taxon>
        <taxon>Chlorella</taxon>
    </lineage>
</organism>
<feature type="transmembrane region" description="Helical" evidence="4">
    <location>
        <begin position="1957"/>
        <end position="1976"/>
    </location>
</feature>
<dbReference type="Gene3D" id="1.10.3730.20">
    <property type="match status" value="1"/>
</dbReference>
<dbReference type="InParanoid" id="E1Z551"/>
<feature type="compositionally biased region" description="Gly residues" evidence="3">
    <location>
        <begin position="1245"/>
        <end position="1255"/>
    </location>
</feature>
<evidence type="ECO:0000313" key="9">
    <source>
        <dbReference type="EMBL" id="EFN59171.1"/>
    </source>
</evidence>
<proteinExistence type="inferred from homology"/>
<evidence type="ECO:0000259" key="7">
    <source>
        <dbReference type="Pfam" id="PF13871"/>
    </source>
</evidence>
<dbReference type="eggNOG" id="KOG1513">
    <property type="taxonomic scope" value="Eukaryota"/>
</dbReference>
<evidence type="ECO:0000256" key="2">
    <source>
        <dbReference type="ARBA" id="ARBA00007635"/>
    </source>
</evidence>
<dbReference type="InterPro" id="IPR027417">
    <property type="entry name" value="P-loop_NTPase"/>
</dbReference>
<feature type="domain" description="EamA" evidence="6">
    <location>
        <begin position="1679"/>
        <end position="1812"/>
    </location>
</feature>
<dbReference type="GO" id="GO:0016020">
    <property type="term" value="C:membrane"/>
    <property type="evidence" value="ECO:0007669"/>
    <property type="project" value="InterPro"/>
</dbReference>
<evidence type="ECO:0000259" key="6">
    <source>
        <dbReference type="Pfam" id="PF00892"/>
    </source>
</evidence>
<dbReference type="GO" id="GO:0005634">
    <property type="term" value="C:nucleus"/>
    <property type="evidence" value="ECO:0007669"/>
    <property type="project" value="TreeGrafter"/>
</dbReference>
<feature type="signal peptide" evidence="5">
    <location>
        <begin position="1"/>
        <end position="25"/>
    </location>
</feature>
<comment type="similarity">
    <text evidence="2">Belongs to the drug/metabolite transporter (DMT) superfamily. Plant drug/metabolite exporter (P-DME) (TC 2.A.7.4) family.</text>
</comment>
<accession>E1Z551</accession>
<comment type="similarity">
    <text evidence="1">Belongs to the SBNO family.</text>
</comment>
<feature type="compositionally biased region" description="Low complexity" evidence="3">
    <location>
        <begin position="1256"/>
        <end position="1270"/>
    </location>
</feature>
<evidence type="ECO:0000256" key="3">
    <source>
        <dbReference type="SAM" id="MobiDB-lite"/>
    </source>
</evidence>
<protein>
    <recommendedName>
        <fullName evidence="11">Strawberry notch AAA domain-containing protein</fullName>
    </recommendedName>
</protein>